<organism evidence="2 3">
    <name type="scientific">Tribolium castaneum</name>
    <name type="common">Red flour beetle</name>
    <dbReference type="NCBI Taxonomy" id="7070"/>
    <lineage>
        <taxon>Eukaryota</taxon>
        <taxon>Metazoa</taxon>
        <taxon>Ecdysozoa</taxon>
        <taxon>Arthropoda</taxon>
        <taxon>Hexapoda</taxon>
        <taxon>Insecta</taxon>
        <taxon>Pterygota</taxon>
        <taxon>Neoptera</taxon>
        <taxon>Endopterygota</taxon>
        <taxon>Coleoptera</taxon>
        <taxon>Polyphaga</taxon>
        <taxon>Cucujiformia</taxon>
        <taxon>Tenebrionidae</taxon>
        <taxon>Tenebrionidae incertae sedis</taxon>
        <taxon>Tribolium</taxon>
    </lineage>
</organism>
<sequence length="128" mass="14802">MSKLMAVFRCINVIKRRISQKFWSHHRTEHALASGEHQTHSHHRQQEKDQPQEGGEQPTATSPLLVLLHAFGQQLRPRNVQGEVRLGPAPRLQTNKALHKVITHFRSEEKPIFEKKASFIYPTDLLCK</sequence>
<dbReference type="InParanoid" id="D6WRK3"/>
<dbReference type="HOGENOM" id="CLU_1962401_0_0_1"/>
<gene>
    <name evidence="2" type="primary">GLEAN_08805</name>
    <name evidence="2" type="ORF">TcasGA2_TC008805</name>
</gene>
<name>D6WRK3_TRICA</name>
<dbReference type="AlphaFoldDB" id="D6WRK3"/>
<dbReference type="EMBL" id="KQ971354">
    <property type="protein sequence ID" value="EFA05979.1"/>
    <property type="molecule type" value="Genomic_DNA"/>
</dbReference>
<accession>D6WRK3</accession>
<evidence type="ECO:0000313" key="2">
    <source>
        <dbReference type="EMBL" id="EFA05979.1"/>
    </source>
</evidence>
<dbReference type="Proteomes" id="UP000007266">
    <property type="component" value="Linkage group 7"/>
</dbReference>
<feature type="region of interest" description="Disordered" evidence="1">
    <location>
        <begin position="31"/>
        <end position="59"/>
    </location>
</feature>
<protein>
    <submittedName>
        <fullName evidence="2">Uncharacterized protein</fullName>
    </submittedName>
</protein>
<evidence type="ECO:0000256" key="1">
    <source>
        <dbReference type="SAM" id="MobiDB-lite"/>
    </source>
</evidence>
<reference evidence="2 3" key="1">
    <citation type="journal article" date="2008" name="Nature">
        <title>The genome of the model beetle and pest Tribolium castaneum.</title>
        <authorList>
            <consortium name="Tribolium Genome Sequencing Consortium"/>
            <person name="Richards S."/>
            <person name="Gibbs R.A."/>
            <person name="Weinstock G.M."/>
            <person name="Brown S.J."/>
            <person name="Denell R."/>
            <person name="Beeman R.W."/>
            <person name="Gibbs R."/>
            <person name="Beeman R.W."/>
            <person name="Brown S.J."/>
            <person name="Bucher G."/>
            <person name="Friedrich M."/>
            <person name="Grimmelikhuijzen C.J."/>
            <person name="Klingler M."/>
            <person name="Lorenzen M."/>
            <person name="Richards S."/>
            <person name="Roth S."/>
            <person name="Schroder R."/>
            <person name="Tautz D."/>
            <person name="Zdobnov E.M."/>
            <person name="Muzny D."/>
            <person name="Gibbs R.A."/>
            <person name="Weinstock G.M."/>
            <person name="Attaway T."/>
            <person name="Bell S."/>
            <person name="Buhay C.J."/>
            <person name="Chandrabose M.N."/>
            <person name="Chavez D."/>
            <person name="Clerk-Blankenburg K.P."/>
            <person name="Cree A."/>
            <person name="Dao M."/>
            <person name="Davis C."/>
            <person name="Chacko J."/>
            <person name="Dinh H."/>
            <person name="Dugan-Rocha S."/>
            <person name="Fowler G."/>
            <person name="Garner T.T."/>
            <person name="Garnes J."/>
            <person name="Gnirke A."/>
            <person name="Hawes A."/>
            <person name="Hernandez J."/>
            <person name="Hines S."/>
            <person name="Holder M."/>
            <person name="Hume J."/>
            <person name="Jhangiani S.N."/>
            <person name="Joshi V."/>
            <person name="Khan Z.M."/>
            <person name="Jackson L."/>
            <person name="Kovar C."/>
            <person name="Kowis A."/>
            <person name="Lee S."/>
            <person name="Lewis L.R."/>
            <person name="Margolis J."/>
            <person name="Morgan M."/>
            <person name="Nazareth L.V."/>
            <person name="Nguyen N."/>
            <person name="Okwuonu G."/>
            <person name="Parker D."/>
            <person name="Richards S."/>
            <person name="Ruiz S.J."/>
            <person name="Santibanez J."/>
            <person name="Savard J."/>
            <person name="Scherer S.E."/>
            <person name="Schneider B."/>
            <person name="Sodergren E."/>
            <person name="Tautz D."/>
            <person name="Vattahil S."/>
            <person name="Villasana D."/>
            <person name="White C.S."/>
            <person name="Wright R."/>
            <person name="Park Y."/>
            <person name="Beeman R.W."/>
            <person name="Lord J."/>
            <person name="Oppert B."/>
            <person name="Lorenzen M."/>
            <person name="Brown S."/>
            <person name="Wang L."/>
            <person name="Savard J."/>
            <person name="Tautz D."/>
            <person name="Richards S."/>
            <person name="Weinstock G."/>
            <person name="Gibbs R.A."/>
            <person name="Liu Y."/>
            <person name="Worley K."/>
            <person name="Weinstock G."/>
            <person name="Elsik C.G."/>
            <person name="Reese J.T."/>
            <person name="Elhaik E."/>
            <person name="Landan G."/>
            <person name="Graur D."/>
            <person name="Arensburger P."/>
            <person name="Atkinson P."/>
            <person name="Beeman R.W."/>
            <person name="Beidler J."/>
            <person name="Brown S.J."/>
            <person name="Demuth J.P."/>
            <person name="Drury D.W."/>
            <person name="Du Y.Z."/>
            <person name="Fujiwara H."/>
            <person name="Lorenzen M."/>
            <person name="Maselli V."/>
            <person name="Osanai M."/>
            <person name="Park Y."/>
            <person name="Robertson H.M."/>
            <person name="Tu Z."/>
            <person name="Wang J.J."/>
            <person name="Wang S."/>
            <person name="Richards S."/>
            <person name="Song H."/>
            <person name="Zhang L."/>
            <person name="Sodergren E."/>
            <person name="Werner D."/>
            <person name="Stanke M."/>
            <person name="Morgenstern B."/>
            <person name="Solovyev V."/>
            <person name="Kosarev P."/>
            <person name="Brown G."/>
            <person name="Chen H.C."/>
            <person name="Ermolaeva O."/>
            <person name="Hlavina W."/>
            <person name="Kapustin Y."/>
            <person name="Kiryutin B."/>
            <person name="Kitts P."/>
            <person name="Maglott D."/>
            <person name="Pruitt K."/>
            <person name="Sapojnikov V."/>
            <person name="Souvorov A."/>
            <person name="Mackey A.J."/>
            <person name="Waterhouse R.M."/>
            <person name="Wyder S."/>
            <person name="Zdobnov E.M."/>
            <person name="Zdobnov E.M."/>
            <person name="Wyder S."/>
            <person name="Kriventseva E.V."/>
            <person name="Kadowaki T."/>
            <person name="Bork P."/>
            <person name="Aranda M."/>
            <person name="Bao R."/>
            <person name="Beermann A."/>
            <person name="Berns N."/>
            <person name="Bolognesi R."/>
            <person name="Bonneton F."/>
            <person name="Bopp D."/>
            <person name="Brown S.J."/>
            <person name="Bucher G."/>
            <person name="Butts T."/>
            <person name="Chaumot A."/>
            <person name="Denell R.E."/>
            <person name="Ferrier D.E."/>
            <person name="Friedrich M."/>
            <person name="Gordon C.M."/>
            <person name="Jindra M."/>
            <person name="Klingler M."/>
            <person name="Lan Q."/>
            <person name="Lattorff H.M."/>
            <person name="Laudet V."/>
            <person name="von Levetsow C."/>
            <person name="Liu Z."/>
            <person name="Lutz R."/>
            <person name="Lynch J.A."/>
            <person name="da Fonseca R.N."/>
            <person name="Posnien N."/>
            <person name="Reuter R."/>
            <person name="Roth S."/>
            <person name="Savard J."/>
            <person name="Schinko J.B."/>
            <person name="Schmitt C."/>
            <person name="Schoppmeier M."/>
            <person name="Schroder R."/>
            <person name="Shippy T.D."/>
            <person name="Simonnet F."/>
            <person name="Marques-Souza H."/>
            <person name="Tautz D."/>
            <person name="Tomoyasu Y."/>
            <person name="Trauner J."/>
            <person name="Van der Zee M."/>
            <person name="Vervoort M."/>
            <person name="Wittkopp N."/>
            <person name="Wimmer E.A."/>
            <person name="Yang X."/>
            <person name="Jones A.K."/>
            <person name="Sattelle D.B."/>
            <person name="Ebert P.R."/>
            <person name="Nelson D."/>
            <person name="Scott J.G."/>
            <person name="Beeman R.W."/>
            <person name="Muthukrishnan S."/>
            <person name="Kramer K.J."/>
            <person name="Arakane Y."/>
            <person name="Beeman R.W."/>
            <person name="Zhu Q."/>
            <person name="Hogenkamp D."/>
            <person name="Dixit R."/>
            <person name="Oppert B."/>
            <person name="Jiang H."/>
            <person name="Zou Z."/>
            <person name="Marshall J."/>
            <person name="Elpidina E."/>
            <person name="Vinokurov K."/>
            <person name="Oppert C."/>
            <person name="Zou Z."/>
            <person name="Evans J."/>
            <person name="Lu Z."/>
            <person name="Zhao P."/>
            <person name="Sumathipala N."/>
            <person name="Altincicek B."/>
            <person name="Vilcinskas A."/>
            <person name="Williams M."/>
            <person name="Hultmark D."/>
            <person name="Hetru C."/>
            <person name="Jiang H."/>
            <person name="Grimmelikhuijzen C.J."/>
            <person name="Hauser F."/>
            <person name="Cazzamali G."/>
            <person name="Williamson M."/>
            <person name="Park Y."/>
            <person name="Li B."/>
            <person name="Tanaka Y."/>
            <person name="Predel R."/>
            <person name="Neupert S."/>
            <person name="Schachtner J."/>
            <person name="Verleyen P."/>
            <person name="Raible F."/>
            <person name="Bork P."/>
            <person name="Friedrich M."/>
            <person name="Walden K.K."/>
            <person name="Robertson H.M."/>
            <person name="Angeli S."/>
            <person name="Foret S."/>
            <person name="Bucher G."/>
            <person name="Schuetz S."/>
            <person name="Maleszka R."/>
            <person name="Wimmer E.A."/>
            <person name="Beeman R.W."/>
            <person name="Lorenzen M."/>
            <person name="Tomoyasu Y."/>
            <person name="Miller S.C."/>
            <person name="Grossmann D."/>
            <person name="Bucher G."/>
        </authorList>
    </citation>
    <scope>NUCLEOTIDE SEQUENCE [LARGE SCALE GENOMIC DNA]</scope>
    <source>
        <strain evidence="2 3">Georgia GA2</strain>
    </source>
</reference>
<evidence type="ECO:0000313" key="3">
    <source>
        <dbReference type="Proteomes" id="UP000007266"/>
    </source>
</evidence>
<reference evidence="2 3" key="2">
    <citation type="journal article" date="2010" name="Nucleic Acids Res.">
        <title>BeetleBase in 2010: revisions to provide comprehensive genomic information for Tribolium castaneum.</title>
        <authorList>
            <person name="Kim H.S."/>
            <person name="Murphy T."/>
            <person name="Xia J."/>
            <person name="Caragea D."/>
            <person name="Park Y."/>
            <person name="Beeman R.W."/>
            <person name="Lorenzen M.D."/>
            <person name="Butcher S."/>
            <person name="Manak J.R."/>
            <person name="Brown S.J."/>
        </authorList>
    </citation>
    <scope>GENOME REANNOTATION</scope>
    <source>
        <strain evidence="2 3">Georgia GA2</strain>
    </source>
</reference>
<keyword evidence="3" id="KW-1185">Reference proteome</keyword>
<proteinExistence type="predicted"/>